<feature type="signal peptide" evidence="4">
    <location>
        <begin position="1"/>
        <end position="19"/>
    </location>
</feature>
<keyword evidence="4" id="KW-0732">Signal</keyword>
<protein>
    <submittedName>
        <fullName evidence="5">Ubiquitin carboxyl-terminal hydrolase-related protein</fullName>
    </submittedName>
</protein>
<dbReference type="InterPro" id="IPR052398">
    <property type="entry name" value="Ubiquitin_hydrolase_53/54"/>
</dbReference>
<reference evidence="5 6" key="1">
    <citation type="submission" date="2019-07" db="EMBL/GenBank/DDBJ databases">
        <title>De Novo Assembly of kiwifruit Actinidia rufa.</title>
        <authorList>
            <person name="Sugita-Konishi S."/>
            <person name="Sato K."/>
            <person name="Mori E."/>
            <person name="Abe Y."/>
            <person name="Kisaki G."/>
            <person name="Hamano K."/>
            <person name="Suezawa K."/>
            <person name="Otani M."/>
            <person name="Fukuda T."/>
            <person name="Manabe T."/>
            <person name="Gomi K."/>
            <person name="Tabuchi M."/>
            <person name="Akimitsu K."/>
            <person name="Kataoka I."/>
        </authorList>
    </citation>
    <scope>NUCLEOTIDE SEQUENCE [LARGE SCALE GENOMIC DNA]</scope>
    <source>
        <strain evidence="6">cv. Fuchu</strain>
    </source>
</reference>
<comment type="caution">
    <text evidence="5">The sequence shown here is derived from an EMBL/GenBank/DDBJ whole genome shotgun (WGS) entry which is preliminary data.</text>
</comment>
<name>A0A7J0F4P7_9ERIC</name>
<dbReference type="PANTHER" id="PTHR22975:SF9">
    <property type="entry name" value="ECHINUS SPLICE FORM 3"/>
    <property type="match status" value="1"/>
</dbReference>
<dbReference type="EMBL" id="BJWL01000008">
    <property type="protein sequence ID" value="GFY92907.1"/>
    <property type="molecule type" value="Genomic_DNA"/>
</dbReference>
<evidence type="ECO:0000313" key="6">
    <source>
        <dbReference type="Proteomes" id="UP000585474"/>
    </source>
</evidence>
<keyword evidence="6" id="KW-1185">Reference proteome</keyword>
<dbReference type="PANTHER" id="PTHR22975">
    <property type="entry name" value="UBIQUITIN SPECIFIC PROTEINASE"/>
    <property type="match status" value="1"/>
</dbReference>
<evidence type="ECO:0000256" key="4">
    <source>
        <dbReference type="SAM" id="SignalP"/>
    </source>
</evidence>
<dbReference type="AlphaFoldDB" id="A0A7J0F4P7"/>
<organism evidence="5 6">
    <name type="scientific">Actinidia rufa</name>
    <dbReference type="NCBI Taxonomy" id="165716"/>
    <lineage>
        <taxon>Eukaryota</taxon>
        <taxon>Viridiplantae</taxon>
        <taxon>Streptophyta</taxon>
        <taxon>Embryophyta</taxon>
        <taxon>Tracheophyta</taxon>
        <taxon>Spermatophyta</taxon>
        <taxon>Magnoliopsida</taxon>
        <taxon>eudicotyledons</taxon>
        <taxon>Gunneridae</taxon>
        <taxon>Pentapetalae</taxon>
        <taxon>asterids</taxon>
        <taxon>Ericales</taxon>
        <taxon>Actinidiaceae</taxon>
        <taxon>Actinidia</taxon>
    </lineage>
</organism>
<proteinExistence type="predicted"/>
<keyword evidence="2 5" id="KW-0378">Hydrolase</keyword>
<dbReference type="OrthoDB" id="2020900at2759"/>
<dbReference type="Proteomes" id="UP000585474">
    <property type="component" value="Unassembled WGS sequence"/>
</dbReference>
<accession>A0A7J0F4P7</accession>
<evidence type="ECO:0000256" key="2">
    <source>
        <dbReference type="ARBA" id="ARBA00022801"/>
    </source>
</evidence>
<evidence type="ECO:0000256" key="3">
    <source>
        <dbReference type="SAM" id="MobiDB-lite"/>
    </source>
</evidence>
<feature type="region of interest" description="Disordered" evidence="3">
    <location>
        <begin position="492"/>
        <end position="513"/>
    </location>
</feature>
<sequence>MAFVQILKLLYLYIGMSQTLDVKLNLKLRKEGLKKLWSIRDESKMRLNKSTLLNDIRKQKEQFQRSTVMMIKIILEPLTQKNGFPNGLEGVPVNTTDKAAQMTGLAIDIPEDGVLFNWQTGRKGVALEVIWKGLLDDIIYVPVSLRKSIGCASCDTAAVPSSGAGSASERHLKNAIESARKAVSLSRNSVELSVKGRSQLRILLIPRRKSFRMREGQQKILTADARIGHVQNEIQSLIEKLNTRRPNEIKKATKTPEERREIQVRVAAARLQKSESSRSQNDDNIALASSVGLCSESGGKLGDNCNGDTVECKSYGKVLAFSGKTLMGIRVTRHISYLIAGHCRMTLSVQSSLRKSFPYFQVLKYLGASHVNKEFSNSCGIGRYSERSIPVDDSNTDDAIGPTTCNVGCRNQVQFDVDALLSWMFTGPTNWEQLALWTCMKEEKATGNNELMLHHETAEAVYVLSQFHPTAIVQILKLLFLYMGMPQNKRKRNFDEPLTQKNGFPNGLEGEPVNGTNRAAQRTGLPNGIPEDGILSNELRMGRTENLNVSRFAIEETYSGVTSPLCDLELGEDDDWRTKDYLHQVDSCCIEVAMQRQKEQFAIELSNLDAMSYRNAAARS</sequence>
<keyword evidence="1" id="KW-0833">Ubl conjugation pathway</keyword>
<dbReference type="GO" id="GO:0016787">
    <property type="term" value="F:hydrolase activity"/>
    <property type="evidence" value="ECO:0007669"/>
    <property type="project" value="UniProtKB-KW"/>
</dbReference>
<feature type="chain" id="PRO_5029626276" evidence="4">
    <location>
        <begin position="20"/>
        <end position="620"/>
    </location>
</feature>
<evidence type="ECO:0000256" key="1">
    <source>
        <dbReference type="ARBA" id="ARBA00022786"/>
    </source>
</evidence>
<gene>
    <name evidence="5" type="ORF">Acr_08g0013030</name>
</gene>
<evidence type="ECO:0000313" key="5">
    <source>
        <dbReference type="EMBL" id="GFY92907.1"/>
    </source>
</evidence>